<organism evidence="1 2">
    <name type="scientific">Puccinia coronata f. sp. avenae</name>
    <dbReference type="NCBI Taxonomy" id="200324"/>
    <lineage>
        <taxon>Eukaryota</taxon>
        <taxon>Fungi</taxon>
        <taxon>Dikarya</taxon>
        <taxon>Basidiomycota</taxon>
        <taxon>Pucciniomycotina</taxon>
        <taxon>Pucciniomycetes</taxon>
        <taxon>Pucciniales</taxon>
        <taxon>Pucciniaceae</taxon>
        <taxon>Puccinia</taxon>
    </lineage>
</organism>
<accession>A0A2N5UEW3</accession>
<proteinExistence type="predicted"/>
<gene>
    <name evidence="1" type="ORF">PCANC_19862</name>
</gene>
<comment type="caution">
    <text evidence="1">The sequence shown here is derived from an EMBL/GenBank/DDBJ whole genome shotgun (WGS) entry which is preliminary data.</text>
</comment>
<sequence length="95" mass="10324">MPLMTGINPVIKGCTVMTGSLSVIEVQTLMTNIEPVIQETPNGRFNTSPQGTAMTGHEPVIETTKMNNVKPVIKPQSLMTGLIPVIKVGYHDGWY</sequence>
<dbReference type="EMBL" id="PGCJ01000242">
    <property type="protein sequence ID" value="PLW36277.1"/>
    <property type="molecule type" value="Genomic_DNA"/>
</dbReference>
<evidence type="ECO:0000313" key="1">
    <source>
        <dbReference type="EMBL" id="PLW36277.1"/>
    </source>
</evidence>
<evidence type="ECO:0000313" key="2">
    <source>
        <dbReference type="Proteomes" id="UP000235388"/>
    </source>
</evidence>
<keyword evidence="2" id="KW-1185">Reference proteome</keyword>
<name>A0A2N5UEW3_9BASI</name>
<reference evidence="1 2" key="1">
    <citation type="submission" date="2017-11" db="EMBL/GenBank/DDBJ databases">
        <title>De novo assembly and phasing of dikaryotic genomes from two isolates of Puccinia coronata f. sp. avenae, the causal agent of oat crown rust.</title>
        <authorList>
            <person name="Miller M.E."/>
            <person name="Zhang Y."/>
            <person name="Omidvar V."/>
            <person name="Sperschneider J."/>
            <person name="Schwessinger B."/>
            <person name="Raley C."/>
            <person name="Palmer J.M."/>
            <person name="Garnica D."/>
            <person name="Upadhyaya N."/>
            <person name="Rathjen J."/>
            <person name="Taylor J.M."/>
            <person name="Park R.F."/>
            <person name="Dodds P.N."/>
            <person name="Hirsch C.D."/>
            <person name="Kianian S.F."/>
            <person name="Figueroa M."/>
        </authorList>
    </citation>
    <scope>NUCLEOTIDE SEQUENCE [LARGE SCALE GENOMIC DNA]</scope>
    <source>
        <strain evidence="1">12NC29</strain>
    </source>
</reference>
<protein>
    <submittedName>
        <fullName evidence="1">Uncharacterized protein</fullName>
    </submittedName>
</protein>
<dbReference type="AlphaFoldDB" id="A0A2N5UEW3"/>
<dbReference type="Proteomes" id="UP000235388">
    <property type="component" value="Unassembled WGS sequence"/>
</dbReference>